<evidence type="ECO:0000313" key="10">
    <source>
        <dbReference type="Proteomes" id="UP000319852"/>
    </source>
</evidence>
<name>A0A517MT80_9BACT</name>
<reference evidence="9 10" key="1">
    <citation type="submission" date="2019-02" db="EMBL/GenBank/DDBJ databases">
        <title>Deep-cultivation of Planctomycetes and their phenomic and genomic characterization uncovers novel biology.</title>
        <authorList>
            <person name="Wiegand S."/>
            <person name="Jogler M."/>
            <person name="Boedeker C."/>
            <person name="Pinto D."/>
            <person name="Vollmers J."/>
            <person name="Rivas-Marin E."/>
            <person name="Kohn T."/>
            <person name="Peeters S.H."/>
            <person name="Heuer A."/>
            <person name="Rast P."/>
            <person name="Oberbeckmann S."/>
            <person name="Bunk B."/>
            <person name="Jeske O."/>
            <person name="Meyerdierks A."/>
            <person name="Storesund J.E."/>
            <person name="Kallscheuer N."/>
            <person name="Luecker S."/>
            <person name="Lage O.M."/>
            <person name="Pohl T."/>
            <person name="Merkel B.J."/>
            <person name="Hornburger P."/>
            <person name="Mueller R.-W."/>
            <person name="Bruemmer F."/>
            <person name="Labrenz M."/>
            <person name="Spormann A.M."/>
            <person name="Op den Camp H."/>
            <person name="Overmann J."/>
            <person name="Amann R."/>
            <person name="Jetten M.S.M."/>
            <person name="Mascher T."/>
            <person name="Medema M.H."/>
            <person name="Devos D.P."/>
            <person name="Kaster A.-K."/>
            <person name="Ovreas L."/>
            <person name="Rohde M."/>
            <person name="Galperin M.Y."/>
            <person name="Jogler C."/>
        </authorList>
    </citation>
    <scope>NUCLEOTIDE SEQUENCE [LARGE SCALE GENOMIC DNA]</scope>
    <source>
        <strain evidence="9 10">HG15A2</strain>
    </source>
</reference>
<dbReference type="Gene3D" id="3.40.1550.20">
    <property type="entry name" value="Transcriptional regulator MraZ domain"/>
    <property type="match status" value="1"/>
</dbReference>
<comment type="similarity">
    <text evidence="7">Belongs to the MraZ family.</text>
</comment>
<evidence type="ECO:0000256" key="4">
    <source>
        <dbReference type="ARBA" id="ARBA00023015"/>
    </source>
</evidence>
<dbReference type="InterPro" id="IPR003444">
    <property type="entry name" value="MraZ"/>
</dbReference>
<dbReference type="SUPFAM" id="SSF89447">
    <property type="entry name" value="AbrB/MazE/MraZ-like"/>
    <property type="match status" value="1"/>
</dbReference>
<dbReference type="PROSITE" id="PS51740">
    <property type="entry name" value="SPOVT_ABRB"/>
    <property type="match status" value="1"/>
</dbReference>
<evidence type="ECO:0000259" key="8">
    <source>
        <dbReference type="PROSITE" id="PS51740"/>
    </source>
</evidence>
<accession>A0A517MT80</accession>
<dbReference type="InterPro" id="IPR020603">
    <property type="entry name" value="MraZ_dom"/>
</dbReference>
<evidence type="ECO:0000256" key="3">
    <source>
        <dbReference type="ARBA" id="ARBA00022737"/>
    </source>
</evidence>
<dbReference type="CDD" id="cd16320">
    <property type="entry name" value="MraZ_N"/>
    <property type="match status" value="1"/>
</dbReference>
<dbReference type="KEGG" id="amob:HG15A2_13630"/>
<dbReference type="GO" id="GO:0003700">
    <property type="term" value="F:DNA-binding transcription factor activity"/>
    <property type="evidence" value="ECO:0007669"/>
    <property type="project" value="UniProtKB-UniRule"/>
</dbReference>
<evidence type="ECO:0000256" key="1">
    <source>
        <dbReference type="ARBA" id="ARBA00013860"/>
    </source>
</evidence>
<dbReference type="GO" id="GO:0009295">
    <property type="term" value="C:nucleoid"/>
    <property type="evidence" value="ECO:0007669"/>
    <property type="project" value="UniProtKB-SubCell"/>
</dbReference>
<keyword evidence="2 7" id="KW-0963">Cytoplasm</keyword>
<dbReference type="RefSeq" id="WP_145059004.1">
    <property type="nucleotide sequence ID" value="NZ_CP036263.1"/>
</dbReference>
<gene>
    <name evidence="7" type="primary">mraZ</name>
    <name evidence="9" type="ORF">HG15A2_13630</name>
</gene>
<keyword evidence="6 7" id="KW-0804">Transcription</keyword>
<dbReference type="HAMAP" id="MF_01008">
    <property type="entry name" value="MraZ"/>
    <property type="match status" value="1"/>
</dbReference>
<dbReference type="InterPro" id="IPR038619">
    <property type="entry name" value="MraZ_sf"/>
</dbReference>
<dbReference type="Proteomes" id="UP000319852">
    <property type="component" value="Chromosome"/>
</dbReference>
<keyword evidence="3" id="KW-0677">Repeat</keyword>
<comment type="subcellular location">
    <subcellularLocation>
        <location evidence="7">Cytoplasm</location>
        <location evidence="7">Nucleoid</location>
    </subcellularLocation>
</comment>
<comment type="subunit">
    <text evidence="7">Forms oligomers.</text>
</comment>
<feature type="domain" description="SpoVT-AbrB" evidence="8">
    <location>
        <begin position="114"/>
        <end position="159"/>
    </location>
</feature>
<dbReference type="InterPro" id="IPR035642">
    <property type="entry name" value="MraZ_N"/>
</dbReference>
<evidence type="ECO:0000256" key="6">
    <source>
        <dbReference type="ARBA" id="ARBA00023163"/>
    </source>
</evidence>
<sequence length="180" mass="19673">MASPAKENAPESGLAELGAGLFVGEWSRSLDERYRVSLPTEWAEAIAGGADSDSPAECTLAKERPGCVSIWRRDAWQHWLAEGLELVQGKIKSGRLARQGNEVQMLGRLLSTRHKTIPVTGRGRIAIPDSFREFLGVEPGGSLLVVGAATCIELWRPEAWGNHIGEHMPGFRELFEQLAS</sequence>
<keyword evidence="5 7" id="KW-0238">DNA-binding</keyword>
<keyword evidence="4 7" id="KW-0805">Transcription regulation</keyword>
<proteinExistence type="inferred from homology"/>
<evidence type="ECO:0000256" key="5">
    <source>
        <dbReference type="ARBA" id="ARBA00023125"/>
    </source>
</evidence>
<dbReference type="InterPro" id="IPR007159">
    <property type="entry name" value="SpoVT-AbrB_dom"/>
</dbReference>
<dbReference type="GO" id="GO:0005737">
    <property type="term" value="C:cytoplasm"/>
    <property type="evidence" value="ECO:0007669"/>
    <property type="project" value="UniProtKB-UniRule"/>
</dbReference>
<keyword evidence="10" id="KW-1185">Reference proteome</keyword>
<evidence type="ECO:0000256" key="7">
    <source>
        <dbReference type="HAMAP-Rule" id="MF_01008"/>
    </source>
</evidence>
<organism evidence="9 10">
    <name type="scientific">Adhaeretor mobilis</name>
    <dbReference type="NCBI Taxonomy" id="1930276"/>
    <lineage>
        <taxon>Bacteria</taxon>
        <taxon>Pseudomonadati</taxon>
        <taxon>Planctomycetota</taxon>
        <taxon>Planctomycetia</taxon>
        <taxon>Pirellulales</taxon>
        <taxon>Lacipirellulaceae</taxon>
        <taxon>Adhaeretor</taxon>
    </lineage>
</organism>
<protein>
    <recommendedName>
        <fullName evidence="1 7">Transcriptional regulator MraZ</fullName>
    </recommendedName>
</protein>
<evidence type="ECO:0000313" key="9">
    <source>
        <dbReference type="EMBL" id="QDS98091.1"/>
    </source>
</evidence>
<evidence type="ECO:0000256" key="2">
    <source>
        <dbReference type="ARBA" id="ARBA00022490"/>
    </source>
</evidence>
<dbReference type="EMBL" id="CP036263">
    <property type="protein sequence ID" value="QDS98091.1"/>
    <property type="molecule type" value="Genomic_DNA"/>
</dbReference>
<dbReference type="Pfam" id="PF02381">
    <property type="entry name" value="MraZ"/>
    <property type="match status" value="1"/>
</dbReference>
<dbReference type="AlphaFoldDB" id="A0A517MT80"/>
<dbReference type="InterPro" id="IPR037914">
    <property type="entry name" value="SpoVT-AbrB_sf"/>
</dbReference>
<dbReference type="OrthoDB" id="269168at2"/>
<dbReference type="GO" id="GO:0003677">
    <property type="term" value="F:DNA binding"/>
    <property type="evidence" value="ECO:0007669"/>
    <property type="project" value="UniProtKB-UniRule"/>
</dbReference>